<comment type="caution">
    <text evidence="7">The sequence shown here is derived from an EMBL/GenBank/DDBJ whole genome shotgun (WGS) entry which is preliminary data.</text>
</comment>
<dbReference type="Proteomes" id="UP000442696">
    <property type="component" value="Unassembled WGS sequence"/>
</dbReference>
<name>A0A2I7Y9A9_STAAU</name>
<evidence type="ECO:0000313" key="12">
    <source>
        <dbReference type="Proteomes" id="UP000459586"/>
    </source>
</evidence>
<dbReference type="Gene3D" id="3.10.20.480">
    <property type="entry name" value="Antirestriction protein ArdA, domain 1"/>
    <property type="match status" value="1"/>
</dbReference>
<dbReference type="EMBL" id="CACUNS010000016">
    <property type="protein sequence ID" value="CAA6115947.1"/>
    <property type="molecule type" value="Genomic_DNA"/>
</dbReference>
<organism evidence="7 14">
    <name type="scientific">Staphylococcus aureus</name>
    <dbReference type="NCBI Taxonomy" id="1280"/>
    <lineage>
        <taxon>Bacteria</taxon>
        <taxon>Bacillati</taxon>
        <taxon>Bacillota</taxon>
        <taxon>Bacilli</taxon>
        <taxon>Bacillales</taxon>
        <taxon>Staphylococcaceae</taxon>
        <taxon>Staphylococcus</taxon>
    </lineage>
</organism>
<dbReference type="Proteomes" id="UP000442782">
    <property type="component" value="Unassembled WGS sequence"/>
</dbReference>
<protein>
    <submittedName>
        <fullName evidence="7">Phage antirestriction protein</fullName>
    </submittedName>
</protein>
<dbReference type="Proteomes" id="UP000443708">
    <property type="component" value="Unassembled WGS sequence"/>
</dbReference>
<dbReference type="AlphaFoldDB" id="A0A2I7Y9A9"/>
<dbReference type="EMBL" id="CACTOE010000017">
    <property type="protein sequence ID" value="CAA4150449.1"/>
    <property type="molecule type" value="Genomic_DNA"/>
</dbReference>
<dbReference type="Pfam" id="PF07275">
    <property type="entry name" value="ArdA"/>
    <property type="match status" value="1"/>
</dbReference>
<dbReference type="EMBL" id="CACTQT010000015">
    <property type="protein sequence ID" value="CAA4392545.1"/>
    <property type="molecule type" value="Genomic_DNA"/>
</dbReference>
<dbReference type="Proteomes" id="UP000507112">
    <property type="component" value="Unassembled WGS sequence"/>
</dbReference>
<evidence type="ECO:0000313" key="10">
    <source>
        <dbReference type="Proteomes" id="UP000443506"/>
    </source>
</evidence>
<gene>
    <name evidence="1" type="ORF">SAMEA1029512_02265</name>
    <name evidence="2" type="ORF">SAMEA1029528_02393</name>
    <name evidence="3" type="ORF">SAMEA2078260_02325</name>
    <name evidence="5" type="ORF">SAMEA2078588_02302</name>
    <name evidence="6" type="ORF">SAMEA2080344_02357</name>
    <name evidence="4" type="ORF">SAMEA2081063_02343</name>
    <name evidence="7" type="ORF">SAMEA70146418_02430</name>
</gene>
<dbReference type="RefSeq" id="WP_000793801.1">
    <property type="nucleotide sequence ID" value="NZ_AP025249.1"/>
</dbReference>
<dbReference type="Proteomes" id="UP000443506">
    <property type="component" value="Unassembled WGS sequence"/>
</dbReference>
<evidence type="ECO:0000313" key="1">
    <source>
        <dbReference type="EMBL" id="CAA4150449.1"/>
    </source>
</evidence>
<evidence type="ECO:0000313" key="9">
    <source>
        <dbReference type="Proteomes" id="UP000442782"/>
    </source>
</evidence>
<evidence type="ECO:0000313" key="2">
    <source>
        <dbReference type="EMBL" id="CAA4155371.1"/>
    </source>
</evidence>
<evidence type="ECO:0000313" key="4">
    <source>
        <dbReference type="EMBL" id="CAA4700454.1"/>
    </source>
</evidence>
<dbReference type="EMBL" id="CACTWD010000017">
    <property type="protein sequence ID" value="CAA4700454.1"/>
    <property type="molecule type" value="Genomic_DNA"/>
</dbReference>
<evidence type="ECO:0000313" key="11">
    <source>
        <dbReference type="Proteomes" id="UP000443708"/>
    </source>
</evidence>
<evidence type="ECO:0000313" key="8">
    <source>
        <dbReference type="Proteomes" id="UP000442696"/>
    </source>
</evidence>
<dbReference type="Proteomes" id="UP000459702">
    <property type="component" value="Unassembled WGS sequence"/>
</dbReference>
<evidence type="ECO:0000313" key="3">
    <source>
        <dbReference type="EMBL" id="CAA4392545.1"/>
    </source>
</evidence>
<dbReference type="InterPro" id="IPR009899">
    <property type="entry name" value="ArdA"/>
</dbReference>
<dbReference type="EMBL" id="CACURZ010000016">
    <property type="protein sequence ID" value="CAA6380874.1"/>
    <property type="molecule type" value="Genomic_DNA"/>
</dbReference>
<evidence type="ECO:0000313" key="13">
    <source>
        <dbReference type="Proteomes" id="UP000459702"/>
    </source>
</evidence>
<evidence type="ECO:0000313" key="6">
    <source>
        <dbReference type="EMBL" id="CAA6380874.1"/>
    </source>
</evidence>
<proteinExistence type="predicted"/>
<evidence type="ECO:0000313" key="14">
    <source>
        <dbReference type="Proteomes" id="UP000507112"/>
    </source>
</evidence>
<dbReference type="EMBL" id="CACTPI010000012">
    <property type="protein sequence ID" value="CAA4155371.1"/>
    <property type="molecule type" value="Genomic_DNA"/>
</dbReference>
<dbReference type="InterPro" id="IPR041895">
    <property type="entry name" value="ArdA_dom1"/>
</dbReference>
<dbReference type="EMBL" id="CAIIGD010000010">
    <property type="protein sequence ID" value="CAC8231525.1"/>
    <property type="molecule type" value="Genomic_DNA"/>
</dbReference>
<reference evidence="7 14" key="1">
    <citation type="submission" date="2020-06" db="EMBL/GenBank/DDBJ databases">
        <authorList>
            <consortium name="Pathogen Informatics"/>
        </authorList>
    </citation>
    <scope>NUCLEOTIDE SEQUENCE [LARGE SCALE GENOMIC DNA]</scope>
    <source>
        <strain evidence="7 14">MOS105</strain>
        <strain evidence="2 11">S040_N01_C01</strain>
        <strain evidence="1 9">S087_N01_C01</strain>
        <strain evidence="5 13">T012_N10_C04</strain>
        <strain evidence="3 8">T012_N16_C08</strain>
        <strain evidence="4 10">T065_N03_C06</strain>
        <strain evidence="6 12">T197_A02_C01</strain>
    </source>
</reference>
<sequence length="219" mass="25473">MKNLTIKENQPAIYITNLGKYTEGKHVGQWLNVPATQDQFNQALKNIGVDGVQYEEYFLTDWENIGGISQYSNIERVNDMAKIQIAINEKLYNFFGADQEITYFNDDKYKVMEILNDYAKEQADELTTDEIIENIESMRIFAQDQYNTCIVNFANYLIDELDYINFKAIEKIDQNIINYFDFEKFGHDKLIELNANSDVIVGTYEVGKLNDTIIIVTLF</sequence>
<evidence type="ECO:0000313" key="7">
    <source>
        <dbReference type="EMBL" id="CAC8231525.1"/>
    </source>
</evidence>
<dbReference type="Proteomes" id="UP000459586">
    <property type="component" value="Unassembled WGS sequence"/>
</dbReference>
<accession>A0A2I7Y9A9</accession>
<evidence type="ECO:0000313" key="5">
    <source>
        <dbReference type="EMBL" id="CAA6115947.1"/>
    </source>
</evidence>